<feature type="compositionally biased region" description="Basic and acidic residues" evidence="1">
    <location>
        <begin position="17"/>
        <end position="45"/>
    </location>
</feature>
<organism evidence="2 3">
    <name type="scientific">Halarchaeum grantii</name>
    <dbReference type="NCBI Taxonomy" id="1193105"/>
    <lineage>
        <taxon>Archaea</taxon>
        <taxon>Methanobacteriati</taxon>
        <taxon>Methanobacteriota</taxon>
        <taxon>Stenosarchaea group</taxon>
        <taxon>Halobacteria</taxon>
        <taxon>Halobacteriales</taxon>
        <taxon>Halobacteriaceae</taxon>
    </lineage>
</organism>
<gene>
    <name evidence="2" type="ORF">GCM10009037_09970</name>
</gene>
<evidence type="ECO:0000313" key="3">
    <source>
        <dbReference type="Proteomes" id="UP000628840"/>
    </source>
</evidence>
<dbReference type="EMBL" id="BMPF01000001">
    <property type="protein sequence ID" value="GGL28325.1"/>
    <property type="molecule type" value="Genomic_DNA"/>
</dbReference>
<dbReference type="Proteomes" id="UP000628840">
    <property type="component" value="Unassembled WGS sequence"/>
</dbReference>
<accession>A0A830F0T7</accession>
<reference evidence="2 3" key="1">
    <citation type="journal article" date="2019" name="Int. J. Syst. Evol. Microbiol.">
        <title>The Global Catalogue of Microorganisms (GCM) 10K type strain sequencing project: providing services to taxonomists for standard genome sequencing and annotation.</title>
        <authorList>
            <consortium name="The Broad Institute Genomics Platform"/>
            <consortium name="The Broad Institute Genome Sequencing Center for Infectious Disease"/>
            <person name="Wu L."/>
            <person name="Ma J."/>
        </authorList>
    </citation>
    <scope>NUCLEOTIDE SEQUENCE [LARGE SCALE GENOMIC DNA]</scope>
    <source>
        <strain evidence="2 3">JCM 19585</strain>
    </source>
</reference>
<evidence type="ECO:0000256" key="1">
    <source>
        <dbReference type="SAM" id="MobiDB-lite"/>
    </source>
</evidence>
<keyword evidence="3" id="KW-1185">Reference proteome</keyword>
<evidence type="ECO:0000313" key="2">
    <source>
        <dbReference type="EMBL" id="GGL28325.1"/>
    </source>
</evidence>
<dbReference type="AlphaFoldDB" id="A0A830F0T7"/>
<proteinExistence type="predicted"/>
<feature type="compositionally biased region" description="Acidic residues" evidence="1">
    <location>
        <begin position="1"/>
        <end position="16"/>
    </location>
</feature>
<name>A0A830F0T7_9EURY</name>
<sequence>MERALEDDDGDAQPDDTAERATEELADVEHLPDADTREDKEEHARNAQSRCYELGGDAQHEDERDECDEWRCRHGFQ</sequence>
<protein>
    <submittedName>
        <fullName evidence="2">Uncharacterized protein</fullName>
    </submittedName>
</protein>
<feature type="region of interest" description="Disordered" evidence="1">
    <location>
        <begin position="1"/>
        <end position="69"/>
    </location>
</feature>
<comment type="caution">
    <text evidence="2">The sequence shown here is derived from an EMBL/GenBank/DDBJ whole genome shotgun (WGS) entry which is preliminary data.</text>
</comment>